<gene>
    <name evidence="1" type="ORF">XM38_006980</name>
</gene>
<name>A0A1Z3HHH3_9CYAN</name>
<accession>A0A1Z3HHH3</accession>
<dbReference type="RefSeq" id="WP_080808981.1">
    <property type="nucleotide sequence ID" value="NZ_CP021983.2"/>
</dbReference>
<protein>
    <recommendedName>
        <fullName evidence="3">DUF2281 domain-containing protein</fullName>
    </recommendedName>
</protein>
<organism evidence="1 2">
    <name type="scientific">Halomicronema hongdechloris C2206</name>
    <dbReference type="NCBI Taxonomy" id="1641165"/>
    <lineage>
        <taxon>Bacteria</taxon>
        <taxon>Bacillati</taxon>
        <taxon>Cyanobacteriota</taxon>
        <taxon>Cyanophyceae</taxon>
        <taxon>Nodosilineales</taxon>
        <taxon>Nodosilineaceae</taxon>
        <taxon>Halomicronema</taxon>
    </lineage>
</organism>
<dbReference type="Proteomes" id="UP000191901">
    <property type="component" value="Chromosome"/>
</dbReference>
<dbReference type="KEGG" id="hhg:XM38_006980"/>
<evidence type="ECO:0008006" key="3">
    <source>
        <dbReference type="Google" id="ProtNLM"/>
    </source>
</evidence>
<evidence type="ECO:0000313" key="1">
    <source>
        <dbReference type="EMBL" id="ASC69769.1"/>
    </source>
</evidence>
<evidence type="ECO:0000313" key="2">
    <source>
        <dbReference type="Proteomes" id="UP000191901"/>
    </source>
</evidence>
<dbReference type="EMBL" id="CP021983">
    <property type="protein sequence ID" value="ASC69769.1"/>
    <property type="molecule type" value="Genomic_DNA"/>
</dbReference>
<sequence>MDTVKQRLIQELDKTPTPLLQEIFDFVLFLKQRYSQNQPHFSAGWQPNFFEEVIGSWEGEKLVREAQPDYEQREELL</sequence>
<keyword evidence="2" id="KW-1185">Reference proteome</keyword>
<dbReference type="AlphaFoldDB" id="A0A1Z3HHH3"/>
<reference evidence="1 2" key="1">
    <citation type="journal article" date="2016" name="Biochim. Biophys. Acta">
        <title>Characterization of red-shifted phycobilisomes isolated from the chlorophyll f-containing cyanobacterium Halomicronema hongdechloris.</title>
        <authorList>
            <person name="Li Y."/>
            <person name="Lin Y."/>
            <person name="Garvey C.J."/>
            <person name="Birch D."/>
            <person name="Corkery R.W."/>
            <person name="Loughlin P.C."/>
            <person name="Scheer H."/>
            <person name="Willows R.D."/>
            <person name="Chen M."/>
        </authorList>
    </citation>
    <scope>NUCLEOTIDE SEQUENCE [LARGE SCALE GENOMIC DNA]</scope>
    <source>
        <strain evidence="1 2">C2206</strain>
    </source>
</reference>
<dbReference type="STRING" id="1641165.XM38_11115"/>
<dbReference type="OrthoDB" id="467603at2"/>
<proteinExistence type="predicted"/>